<feature type="transmembrane region" description="Helical" evidence="1">
    <location>
        <begin position="30"/>
        <end position="50"/>
    </location>
</feature>
<keyword evidence="2" id="KW-0614">Plasmid</keyword>
<gene>
    <name evidence="2" type="ORF">NPD8_4081</name>
</gene>
<keyword evidence="1" id="KW-0812">Transmembrane</keyword>
<evidence type="ECO:0000256" key="1">
    <source>
        <dbReference type="SAM" id="Phobius"/>
    </source>
</evidence>
<dbReference type="RefSeq" id="WP_236893649.1">
    <property type="nucleotide sequence ID" value="NZ_CP015720.1"/>
</dbReference>
<feature type="transmembrane region" description="Helical" evidence="1">
    <location>
        <begin position="6"/>
        <end position="23"/>
    </location>
</feature>
<keyword evidence="1" id="KW-1133">Transmembrane helix</keyword>
<accession>A0A1L7JP62</accession>
<name>A0A1L7JP62_CLOBO</name>
<evidence type="ECO:0000313" key="2">
    <source>
        <dbReference type="EMBL" id="APU87275.1"/>
    </source>
</evidence>
<geneLocation type="plasmid" evidence="2">
    <name>pNPD8_2</name>
</geneLocation>
<reference evidence="2" key="1">
    <citation type="submission" date="2016-05" db="EMBL/GenBank/DDBJ databases">
        <authorList>
            <person name="Lavstsen T."/>
            <person name="Jespersen J.S."/>
        </authorList>
    </citation>
    <scope>NUCLEOTIDE SEQUENCE</scope>
    <source>
        <strain evidence="2">CDC69096</strain>
        <plasmid evidence="2">pNPD8_2</plasmid>
    </source>
</reference>
<protein>
    <submittedName>
        <fullName evidence="2">Putative membrane protein</fullName>
    </submittedName>
</protein>
<proteinExistence type="predicted"/>
<sequence length="54" mass="6063">MLFNMLLLTMIGSGILGTILLITKNKIINLFSMVPILTMIIIYSSLTYSVDRVK</sequence>
<keyword evidence="1" id="KW-0472">Membrane</keyword>
<dbReference type="AlphaFoldDB" id="A0A1L7JP62"/>
<dbReference type="EMBL" id="CP015720">
    <property type="protein sequence ID" value="APU87275.1"/>
    <property type="molecule type" value="Genomic_DNA"/>
</dbReference>
<organism evidence="2">
    <name type="scientific">Clostridium botulinum</name>
    <dbReference type="NCBI Taxonomy" id="1491"/>
    <lineage>
        <taxon>Bacteria</taxon>
        <taxon>Bacillati</taxon>
        <taxon>Bacillota</taxon>
        <taxon>Clostridia</taxon>
        <taxon>Eubacteriales</taxon>
        <taxon>Clostridiaceae</taxon>
        <taxon>Clostridium</taxon>
    </lineage>
</organism>